<keyword evidence="2" id="KW-0963">Cytoplasm</keyword>
<dbReference type="KEGG" id="ahk:NCTC10172_00146"/>
<dbReference type="PANTHER" id="PTHR42873:SF1">
    <property type="entry name" value="S-ADENOSYLMETHIONINE-DEPENDENT METHYLTRANSFERASE DOMAIN-CONTAINING PROTEIN"/>
    <property type="match status" value="1"/>
</dbReference>
<dbReference type="GO" id="GO:0032259">
    <property type="term" value="P:methylation"/>
    <property type="evidence" value="ECO:0007669"/>
    <property type="project" value="UniProtKB-KW"/>
</dbReference>
<dbReference type="RefSeq" id="WP_035369003.1">
    <property type="nucleotide sequence ID" value="NZ_LR215050.1"/>
</dbReference>
<evidence type="ECO:0000256" key="1">
    <source>
        <dbReference type="ARBA" id="ARBA00004496"/>
    </source>
</evidence>
<accession>A0A449BI55</accession>
<dbReference type="Proteomes" id="UP000290909">
    <property type="component" value="Chromosome"/>
</dbReference>
<gene>
    <name evidence="10" type="primary">trmA_2</name>
    <name evidence="10" type="ORF">NCTC10172_00146</name>
</gene>
<dbReference type="PROSITE" id="PS50890">
    <property type="entry name" value="PUA"/>
    <property type="match status" value="1"/>
</dbReference>
<dbReference type="CDD" id="cd11572">
    <property type="entry name" value="RlmI_M_like"/>
    <property type="match status" value="1"/>
</dbReference>
<evidence type="ECO:0000256" key="3">
    <source>
        <dbReference type="ARBA" id="ARBA00022552"/>
    </source>
</evidence>
<dbReference type="Gene3D" id="3.40.50.150">
    <property type="entry name" value="Vaccinia Virus protein VP39"/>
    <property type="match status" value="1"/>
</dbReference>
<organism evidence="10 11">
    <name type="scientific">Acholeplasma hippikon</name>
    <dbReference type="NCBI Taxonomy" id="264636"/>
    <lineage>
        <taxon>Bacteria</taxon>
        <taxon>Bacillati</taxon>
        <taxon>Mycoplasmatota</taxon>
        <taxon>Mollicutes</taxon>
        <taxon>Acholeplasmatales</taxon>
        <taxon>Acholeplasmataceae</taxon>
        <taxon>Acholeplasma</taxon>
    </lineage>
</organism>
<dbReference type="InterPro" id="IPR002478">
    <property type="entry name" value="PUA"/>
</dbReference>
<keyword evidence="11" id="KW-1185">Reference proteome</keyword>
<keyword evidence="4 10" id="KW-0489">Methyltransferase</keyword>
<dbReference type="CDD" id="cd02440">
    <property type="entry name" value="AdoMet_MTases"/>
    <property type="match status" value="1"/>
</dbReference>
<dbReference type="InterPro" id="IPR015947">
    <property type="entry name" value="PUA-like_sf"/>
</dbReference>
<evidence type="ECO:0000256" key="2">
    <source>
        <dbReference type="ARBA" id="ARBA00022490"/>
    </source>
</evidence>
<dbReference type="GO" id="GO:0003723">
    <property type="term" value="F:RNA binding"/>
    <property type="evidence" value="ECO:0007669"/>
    <property type="project" value="UniProtKB-KW"/>
</dbReference>
<dbReference type="SMART" id="SM00359">
    <property type="entry name" value="PUA"/>
    <property type="match status" value="1"/>
</dbReference>
<comment type="similarity">
    <text evidence="8">Belongs to the methyltransferase superfamily. RlmI family.</text>
</comment>
<dbReference type="InterPro" id="IPR036974">
    <property type="entry name" value="PUA_sf"/>
</dbReference>
<evidence type="ECO:0000313" key="10">
    <source>
        <dbReference type="EMBL" id="VEU82139.1"/>
    </source>
</evidence>
<evidence type="ECO:0000259" key="9">
    <source>
        <dbReference type="SMART" id="SM00359"/>
    </source>
</evidence>
<sequence>MSKLKVFLKPKEEFRLKDGENFVYSNEIDKLEGDIKSGEIASVYSSRGEFIGKEFLNTNSKIFVRILSRKDVDLDKNFFKKLIKEANDSRIDLGFDNSYRLFFSEADGIPGLIIDKYDNYLVIQISSYGIDQRKQMFVDIMVELFNPKGIYERSDLPSRSKEGLEQFKGVLYGDVPDEIIIYENHIKLAIDVKNGQKTGTFLDQKANHYAIKSYVKNKDVLDCFSHIGGFALHAASFGAKEVLALDISKDATLQIEKNAKLNGFSNVKTEVCDVFDKLREFNKENRKFDVIVLDPPAFVKKKEDIKKAYQGYKEINLQAMKMLRSGGYLITCSCSHYMYPELFLEMIADATLDSNRKVQMIDFKIQDADHPVLFSADASLYLKYVVVKVSDHA</sequence>
<dbReference type="InterPro" id="IPR029063">
    <property type="entry name" value="SAM-dependent_MTases_sf"/>
</dbReference>
<dbReference type="SUPFAM" id="SSF88697">
    <property type="entry name" value="PUA domain-like"/>
    <property type="match status" value="1"/>
</dbReference>
<dbReference type="AlphaFoldDB" id="A0A449BI55"/>
<evidence type="ECO:0000256" key="5">
    <source>
        <dbReference type="ARBA" id="ARBA00022679"/>
    </source>
</evidence>
<comment type="subcellular location">
    <subcellularLocation>
        <location evidence="1">Cytoplasm</location>
    </subcellularLocation>
</comment>
<keyword evidence="5 10" id="KW-0808">Transferase</keyword>
<proteinExistence type="inferred from homology"/>
<dbReference type="PANTHER" id="PTHR42873">
    <property type="entry name" value="RIBOSOMAL RNA LARGE SUBUNIT METHYLTRANSFERASE"/>
    <property type="match status" value="1"/>
</dbReference>
<dbReference type="Gene3D" id="2.30.130.10">
    <property type="entry name" value="PUA domain"/>
    <property type="match status" value="1"/>
</dbReference>
<evidence type="ECO:0000256" key="7">
    <source>
        <dbReference type="ARBA" id="ARBA00022884"/>
    </source>
</evidence>
<evidence type="ECO:0000313" key="11">
    <source>
        <dbReference type="Proteomes" id="UP000290909"/>
    </source>
</evidence>
<dbReference type="Gene3D" id="3.30.750.80">
    <property type="entry name" value="RNA methyltransferase domain (HRMD) like"/>
    <property type="match status" value="1"/>
</dbReference>
<dbReference type="EMBL" id="LR215050">
    <property type="protein sequence ID" value="VEU82139.1"/>
    <property type="molecule type" value="Genomic_DNA"/>
</dbReference>
<dbReference type="EC" id="2.1.1.191" evidence="10"/>
<name>A0A449BI55_9MOLU</name>
<keyword evidence="6" id="KW-0949">S-adenosyl-L-methionine</keyword>
<dbReference type="Pfam" id="PF10672">
    <property type="entry name" value="Methyltrans_SAM"/>
    <property type="match status" value="1"/>
</dbReference>
<evidence type="ECO:0000256" key="4">
    <source>
        <dbReference type="ARBA" id="ARBA00022603"/>
    </source>
</evidence>
<dbReference type="GO" id="GO:0008168">
    <property type="term" value="F:methyltransferase activity"/>
    <property type="evidence" value="ECO:0007669"/>
    <property type="project" value="UniProtKB-KW"/>
</dbReference>
<feature type="domain" description="PUA" evidence="9">
    <location>
        <begin position="4"/>
        <end position="88"/>
    </location>
</feature>
<keyword evidence="7" id="KW-0694">RNA-binding</keyword>
<dbReference type="InterPro" id="IPR041532">
    <property type="entry name" value="RlmI-like_PUA"/>
</dbReference>
<protein>
    <submittedName>
        <fullName evidence="10">tRNA (Uracil-5-)-methyltransferase related enzyme</fullName>
        <ecNumber evidence="10">2.1.1.191</ecNumber>
    </submittedName>
</protein>
<keyword evidence="3" id="KW-0698">rRNA processing</keyword>
<dbReference type="SUPFAM" id="SSF53335">
    <property type="entry name" value="S-adenosyl-L-methionine-dependent methyltransferases"/>
    <property type="match status" value="1"/>
</dbReference>
<dbReference type="GO" id="GO:0006364">
    <property type="term" value="P:rRNA processing"/>
    <property type="evidence" value="ECO:0007669"/>
    <property type="project" value="UniProtKB-KW"/>
</dbReference>
<dbReference type="GO" id="GO:0005737">
    <property type="term" value="C:cytoplasm"/>
    <property type="evidence" value="ECO:0007669"/>
    <property type="project" value="UniProtKB-SubCell"/>
</dbReference>
<dbReference type="CDD" id="cd21153">
    <property type="entry name" value="PUA_RlmI"/>
    <property type="match status" value="1"/>
</dbReference>
<dbReference type="Pfam" id="PF17785">
    <property type="entry name" value="PUA_3"/>
    <property type="match status" value="1"/>
</dbReference>
<evidence type="ECO:0000256" key="6">
    <source>
        <dbReference type="ARBA" id="ARBA00022691"/>
    </source>
</evidence>
<evidence type="ECO:0000256" key="8">
    <source>
        <dbReference type="ARBA" id="ARBA00038091"/>
    </source>
</evidence>
<dbReference type="InterPro" id="IPR019614">
    <property type="entry name" value="SAM-dep_methyl-trfase"/>
</dbReference>
<reference evidence="10 11" key="1">
    <citation type="submission" date="2019-01" db="EMBL/GenBank/DDBJ databases">
        <authorList>
            <consortium name="Pathogen Informatics"/>
        </authorList>
    </citation>
    <scope>NUCLEOTIDE SEQUENCE [LARGE SCALE GENOMIC DNA]</scope>
    <source>
        <strain evidence="10 11">NCTC10172</strain>
    </source>
</reference>